<comment type="caution">
    <text evidence="2">The sequence shown here is derived from an EMBL/GenBank/DDBJ whole genome shotgun (WGS) entry which is preliminary data.</text>
</comment>
<dbReference type="AlphaFoldDB" id="A0A6D0I7Q3"/>
<feature type="chain" id="PRO_5025361325" evidence="1">
    <location>
        <begin position="27"/>
        <end position="44"/>
    </location>
</feature>
<dbReference type="Proteomes" id="UP000430387">
    <property type="component" value="Unassembled WGS sequence"/>
</dbReference>
<accession>A0A6D0I7Q3</accession>
<evidence type="ECO:0000313" key="2">
    <source>
        <dbReference type="EMBL" id="MWR14047.1"/>
    </source>
</evidence>
<feature type="non-terminal residue" evidence="2">
    <location>
        <position position="44"/>
    </location>
</feature>
<sequence length="44" mass="4415">MKMNKSLIALCLSAGLLASAPGISLADVNYVPQNTSDAPAIPSA</sequence>
<gene>
    <name evidence="2" type="ORF">GQA06_09580</name>
</gene>
<name>A0A6D0I7Q3_ECOLX</name>
<evidence type="ECO:0000256" key="1">
    <source>
        <dbReference type="SAM" id="SignalP"/>
    </source>
</evidence>
<dbReference type="EMBL" id="WTQJ01000147">
    <property type="protein sequence ID" value="MWR14047.1"/>
    <property type="molecule type" value="Genomic_DNA"/>
</dbReference>
<organism evidence="2 3">
    <name type="scientific">Escherichia coli</name>
    <dbReference type="NCBI Taxonomy" id="562"/>
    <lineage>
        <taxon>Bacteria</taxon>
        <taxon>Pseudomonadati</taxon>
        <taxon>Pseudomonadota</taxon>
        <taxon>Gammaproteobacteria</taxon>
        <taxon>Enterobacterales</taxon>
        <taxon>Enterobacteriaceae</taxon>
        <taxon>Escherichia</taxon>
    </lineage>
</organism>
<evidence type="ECO:0000313" key="3">
    <source>
        <dbReference type="Proteomes" id="UP000430387"/>
    </source>
</evidence>
<reference evidence="2 3" key="1">
    <citation type="submission" date="2019-12" db="EMBL/GenBank/DDBJ databases">
        <title>Enteriobacteria Tanzani isolates_8377-8380.</title>
        <authorList>
            <person name="Subbiah M."/>
            <person name="Call D."/>
        </authorList>
    </citation>
    <scope>NUCLEOTIDE SEQUENCE [LARGE SCALE GENOMIC DNA]</scope>
    <source>
        <strain evidence="2 3">8380wG1</strain>
    </source>
</reference>
<feature type="signal peptide" evidence="1">
    <location>
        <begin position="1"/>
        <end position="26"/>
    </location>
</feature>
<keyword evidence="1" id="KW-0732">Signal</keyword>
<protein>
    <submittedName>
        <fullName evidence="2">Maltose operon protein MalM</fullName>
    </submittedName>
</protein>
<proteinExistence type="predicted"/>